<organism evidence="11 12">
    <name type="scientific">Rubrivirga litoralis</name>
    <dbReference type="NCBI Taxonomy" id="3075598"/>
    <lineage>
        <taxon>Bacteria</taxon>
        <taxon>Pseudomonadati</taxon>
        <taxon>Rhodothermota</taxon>
        <taxon>Rhodothermia</taxon>
        <taxon>Rhodothermales</taxon>
        <taxon>Rubricoccaceae</taxon>
        <taxon>Rubrivirga</taxon>
    </lineage>
</organism>
<keyword evidence="7 10" id="KW-0472">Membrane</keyword>
<evidence type="ECO:0000313" key="11">
    <source>
        <dbReference type="EMBL" id="MDT0631259.1"/>
    </source>
</evidence>
<evidence type="ECO:0000256" key="4">
    <source>
        <dbReference type="ARBA" id="ARBA00022475"/>
    </source>
</evidence>
<dbReference type="InterPro" id="IPR002010">
    <property type="entry name" value="T3SS_IM_R"/>
</dbReference>
<evidence type="ECO:0000256" key="6">
    <source>
        <dbReference type="ARBA" id="ARBA00022989"/>
    </source>
</evidence>
<comment type="caution">
    <text evidence="11">The sequence shown here is derived from an EMBL/GenBank/DDBJ whole genome shotgun (WGS) entry which is preliminary data.</text>
</comment>
<comment type="function">
    <text evidence="1 10">Role in flagellar biosynthesis.</text>
</comment>
<protein>
    <recommendedName>
        <fullName evidence="3 9">Flagellar biosynthetic protein FliR</fullName>
    </recommendedName>
</protein>
<feature type="transmembrane region" description="Helical" evidence="10">
    <location>
        <begin position="183"/>
        <end position="204"/>
    </location>
</feature>
<evidence type="ECO:0000256" key="3">
    <source>
        <dbReference type="ARBA" id="ARBA00021717"/>
    </source>
</evidence>
<keyword evidence="5 10" id="KW-0812">Transmembrane</keyword>
<dbReference type="EMBL" id="JAVRHT010000010">
    <property type="protein sequence ID" value="MDT0631259.1"/>
    <property type="molecule type" value="Genomic_DNA"/>
</dbReference>
<comment type="subcellular location">
    <subcellularLocation>
        <location evidence="10">Cell membrane</location>
        <topology evidence="10">Multi-pass membrane protein</topology>
    </subcellularLocation>
    <subcellularLocation>
        <location evidence="10">Bacterial flagellum basal body</location>
    </subcellularLocation>
</comment>
<keyword evidence="11" id="KW-0282">Flagellum</keyword>
<evidence type="ECO:0000256" key="10">
    <source>
        <dbReference type="RuleBase" id="RU362071"/>
    </source>
</evidence>
<keyword evidence="8 10" id="KW-0975">Bacterial flagellum</keyword>
<evidence type="ECO:0000256" key="9">
    <source>
        <dbReference type="NCBIfam" id="TIGR01400"/>
    </source>
</evidence>
<proteinExistence type="inferred from homology"/>
<reference evidence="11 12" key="1">
    <citation type="submission" date="2023-09" db="EMBL/GenBank/DDBJ databases">
        <authorList>
            <person name="Rey-Velasco X."/>
        </authorList>
    </citation>
    <scope>NUCLEOTIDE SEQUENCE [LARGE SCALE GENOMIC DNA]</scope>
    <source>
        <strain evidence="11 12">F394</strain>
    </source>
</reference>
<keyword evidence="6 10" id="KW-1133">Transmembrane helix</keyword>
<sequence length="256" mass="26615">MTIEADTVFRVLLVFVRVGGLFVAAPFFSRPFIPVLVKVMLAALLAFVLAGFAAGPLPAHVEHPVGFAVALTIEAATGLLLGYGARFVFFAVQTAGEVIGFQMSLSMAQAYSPTADGSAGPIGQLLSVTFLLLFLLLDGPAHLVRALVGSFEVIPLGGARLTAGGPLLIEWTGAFFATALRLAAPFMVALLLLDVALGIFARVVPQADLFAISLPAKLVLGIAALFVFAQGFVALAPSLLDGVIRDLAEMVRALAP</sequence>
<dbReference type="NCBIfam" id="TIGR01400">
    <property type="entry name" value="fliR"/>
    <property type="match status" value="1"/>
</dbReference>
<dbReference type="RefSeq" id="WP_311662602.1">
    <property type="nucleotide sequence ID" value="NZ_JAVRHT010000010.1"/>
</dbReference>
<keyword evidence="12" id="KW-1185">Reference proteome</keyword>
<evidence type="ECO:0000256" key="2">
    <source>
        <dbReference type="ARBA" id="ARBA00009772"/>
    </source>
</evidence>
<feature type="transmembrane region" description="Helical" evidence="10">
    <location>
        <begin position="7"/>
        <end position="29"/>
    </location>
</feature>
<accession>A0ABU3BPP4</accession>
<gene>
    <name evidence="11" type="primary">fliR</name>
    <name evidence="11" type="ORF">RM540_05800</name>
</gene>
<keyword evidence="4 10" id="KW-1003">Cell membrane</keyword>
<feature type="transmembrane region" description="Helical" evidence="10">
    <location>
        <begin position="216"/>
        <end position="240"/>
    </location>
</feature>
<feature type="transmembrane region" description="Helical" evidence="10">
    <location>
        <begin position="65"/>
        <end position="85"/>
    </location>
</feature>
<name>A0ABU3BPP4_9BACT</name>
<evidence type="ECO:0000256" key="5">
    <source>
        <dbReference type="ARBA" id="ARBA00022692"/>
    </source>
</evidence>
<dbReference type="PRINTS" id="PR00953">
    <property type="entry name" value="TYPE3IMRPROT"/>
</dbReference>
<dbReference type="Proteomes" id="UP001267426">
    <property type="component" value="Unassembled WGS sequence"/>
</dbReference>
<evidence type="ECO:0000256" key="1">
    <source>
        <dbReference type="ARBA" id="ARBA00002578"/>
    </source>
</evidence>
<dbReference type="PANTHER" id="PTHR30065">
    <property type="entry name" value="FLAGELLAR BIOSYNTHETIC PROTEIN FLIR"/>
    <property type="match status" value="1"/>
</dbReference>
<dbReference type="PANTHER" id="PTHR30065:SF1">
    <property type="entry name" value="SURFACE PRESENTATION OF ANTIGENS PROTEIN SPAR"/>
    <property type="match status" value="1"/>
</dbReference>
<comment type="similarity">
    <text evidence="2 10">Belongs to the FliR/MopE/SpaR family.</text>
</comment>
<dbReference type="Pfam" id="PF01311">
    <property type="entry name" value="Bac_export_1"/>
    <property type="match status" value="1"/>
</dbReference>
<evidence type="ECO:0000256" key="7">
    <source>
        <dbReference type="ARBA" id="ARBA00023136"/>
    </source>
</evidence>
<evidence type="ECO:0000256" key="8">
    <source>
        <dbReference type="ARBA" id="ARBA00023143"/>
    </source>
</evidence>
<feature type="transmembrane region" description="Helical" evidence="10">
    <location>
        <begin position="119"/>
        <end position="137"/>
    </location>
</feature>
<dbReference type="InterPro" id="IPR006303">
    <property type="entry name" value="FliR"/>
</dbReference>
<feature type="transmembrane region" description="Helical" evidence="10">
    <location>
        <begin position="35"/>
        <end position="53"/>
    </location>
</feature>
<keyword evidence="11" id="KW-0969">Cilium</keyword>
<keyword evidence="11" id="KW-0966">Cell projection</keyword>
<evidence type="ECO:0000313" key="12">
    <source>
        <dbReference type="Proteomes" id="UP001267426"/>
    </source>
</evidence>